<dbReference type="Proteomes" id="UP001164250">
    <property type="component" value="Chromosome 4"/>
</dbReference>
<proteinExistence type="predicted"/>
<protein>
    <submittedName>
        <fullName evidence="1">Uncharacterized protein</fullName>
    </submittedName>
</protein>
<keyword evidence="2" id="KW-1185">Reference proteome</keyword>
<name>A0ACC1BHI3_9ROSI</name>
<accession>A0ACC1BHI3</accession>
<comment type="caution">
    <text evidence="1">The sequence shown here is derived from an EMBL/GenBank/DDBJ whole genome shotgun (WGS) entry which is preliminary data.</text>
</comment>
<sequence length="133" mass="14956">MTVKAESKIDLDLPISMKAVFPVRTEATDVEQESGGSSTEDVEESPRSVAMFRRYVHNQVLRVKEEELLLREDIDGEGCCLNTNIKDRKKIDSCFHERQVKFVVFSRPTTTILPCSPLSGKTERTTGVRAASH</sequence>
<gene>
    <name evidence="1" type="ORF">Patl1_22209</name>
</gene>
<organism evidence="1 2">
    <name type="scientific">Pistacia atlantica</name>
    <dbReference type="NCBI Taxonomy" id="434234"/>
    <lineage>
        <taxon>Eukaryota</taxon>
        <taxon>Viridiplantae</taxon>
        <taxon>Streptophyta</taxon>
        <taxon>Embryophyta</taxon>
        <taxon>Tracheophyta</taxon>
        <taxon>Spermatophyta</taxon>
        <taxon>Magnoliopsida</taxon>
        <taxon>eudicotyledons</taxon>
        <taxon>Gunneridae</taxon>
        <taxon>Pentapetalae</taxon>
        <taxon>rosids</taxon>
        <taxon>malvids</taxon>
        <taxon>Sapindales</taxon>
        <taxon>Anacardiaceae</taxon>
        <taxon>Pistacia</taxon>
    </lineage>
</organism>
<evidence type="ECO:0000313" key="1">
    <source>
        <dbReference type="EMBL" id="KAJ0098373.1"/>
    </source>
</evidence>
<evidence type="ECO:0000313" key="2">
    <source>
        <dbReference type="Proteomes" id="UP001164250"/>
    </source>
</evidence>
<reference evidence="2" key="1">
    <citation type="journal article" date="2023" name="G3 (Bethesda)">
        <title>Genome assembly and association tests identify interacting loci associated with vigor, precocity, and sex in interspecific pistachio rootstocks.</title>
        <authorList>
            <person name="Palmer W."/>
            <person name="Jacygrad E."/>
            <person name="Sagayaradj S."/>
            <person name="Cavanaugh K."/>
            <person name="Han R."/>
            <person name="Bertier L."/>
            <person name="Beede B."/>
            <person name="Kafkas S."/>
            <person name="Golino D."/>
            <person name="Preece J."/>
            <person name="Michelmore R."/>
        </authorList>
    </citation>
    <scope>NUCLEOTIDE SEQUENCE [LARGE SCALE GENOMIC DNA]</scope>
</reference>
<dbReference type="EMBL" id="CM047900">
    <property type="protein sequence ID" value="KAJ0098373.1"/>
    <property type="molecule type" value="Genomic_DNA"/>
</dbReference>